<reference evidence="2 3" key="2">
    <citation type="submission" date="2015-05" db="EMBL/GenBank/DDBJ databases">
        <authorList>
            <person name="Morales-Cruz A."/>
            <person name="Amrine K.C."/>
            <person name="Cantu D."/>
        </authorList>
    </citation>
    <scope>NUCLEOTIDE SEQUENCE [LARGE SCALE GENOMIC DNA]</scope>
    <source>
        <strain evidence="2">DA912</strain>
    </source>
</reference>
<gene>
    <name evidence="2" type="ORF">UCDDA912_g01438</name>
</gene>
<sequence>MADRDNGKPGDPAGQMRLEAPKPISLTKPQLERKDVASTVKSKWNTRNLVLRCAADIASASCAAGLVAPLISIIDRSIMENASGRATLLDSVKGSLRELVLRPHAMLLSKPVALIFMAYGGTYLSANTVDTAYSTARNEPATLVTSGTAKFATSSAANIGLGVYKDQVYARMFGPVGKVARAVPAPSYVLFTMRDCLTIFASFNLPMMLGPGVHAAMGDALSRQVSGQTVVQFAAPAFVQIFSTPVHLLGLDLYNRPRCERSGLPTLRERWAQVYKNWGISVAARLCRIIPAYGVGGVVNSKVRRSLMEKL</sequence>
<accession>A0A0G2FX42</accession>
<protein>
    <submittedName>
        <fullName evidence="2">Putative sequence orphan</fullName>
    </submittedName>
</protein>
<evidence type="ECO:0000313" key="3">
    <source>
        <dbReference type="Proteomes" id="UP000034680"/>
    </source>
</evidence>
<dbReference type="PANTHER" id="PTHR37845:SF1">
    <property type="entry name" value="SEQUENCE ORPHAN"/>
    <property type="match status" value="1"/>
</dbReference>
<dbReference type="GO" id="GO:0005739">
    <property type="term" value="C:mitochondrion"/>
    <property type="evidence" value="ECO:0007669"/>
    <property type="project" value="TreeGrafter"/>
</dbReference>
<evidence type="ECO:0000256" key="1">
    <source>
        <dbReference type="SAM" id="MobiDB-lite"/>
    </source>
</evidence>
<keyword evidence="3" id="KW-1185">Reference proteome</keyword>
<dbReference type="InterPro" id="IPR038781">
    <property type="entry name" value="C365.16-ike"/>
</dbReference>
<dbReference type="PANTHER" id="PTHR37845">
    <property type="entry name" value="SEQUENCE ORPHAN"/>
    <property type="match status" value="1"/>
</dbReference>
<feature type="region of interest" description="Disordered" evidence="1">
    <location>
        <begin position="1"/>
        <end position="22"/>
    </location>
</feature>
<reference evidence="2 3" key="1">
    <citation type="submission" date="2015-05" db="EMBL/GenBank/DDBJ databases">
        <title>Distinctive expansion of gene families associated with plant cell wall degradation and secondary metabolism in the genomes of grapevine trunk pathogens.</title>
        <authorList>
            <person name="Lawrence D.P."/>
            <person name="Travadon R."/>
            <person name="Rolshausen P.E."/>
            <person name="Baumgartner K."/>
        </authorList>
    </citation>
    <scope>NUCLEOTIDE SEQUENCE [LARGE SCALE GENOMIC DNA]</scope>
    <source>
        <strain evidence="2">DA912</strain>
    </source>
</reference>
<dbReference type="OrthoDB" id="275936at2759"/>
<comment type="caution">
    <text evidence="2">The sequence shown here is derived from an EMBL/GenBank/DDBJ whole genome shotgun (WGS) entry which is preliminary data.</text>
</comment>
<dbReference type="STRING" id="1214573.A0A0G2FX42"/>
<name>A0A0G2FX42_9PEZI</name>
<evidence type="ECO:0000313" key="2">
    <source>
        <dbReference type="EMBL" id="KKY38601.1"/>
    </source>
</evidence>
<dbReference type="EMBL" id="LCUC01000056">
    <property type="protein sequence ID" value="KKY38601.1"/>
    <property type="molecule type" value="Genomic_DNA"/>
</dbReference>
<proteinExistence type="predicted"/>
<organism evidence="2 3">
    <name type="scientific">Diaporthe ampelina</name>
    <dbReference type="NCBI Taxonomy" id="1214573"/>
    <lineage>
        <taxon>Eukaryota</taxon>
        <taxon>Fungi</taxon>
        <taxon>Dikarya</taxon>
        <taxon>Ascomycota</taxon>
        <taxon>Pezizomycotina</taxon>
        <taxon>Sordariomycetes</taxon>
        <taxon>Sordariomycetidae</taxon>
        <taxon>Diaporthales</taxon>
        <taxon>Diaporthaceae</taxon>
        <taxon>Diaporthe</taxon>
    </lineage>
</organism>
<dbReference type="Proteomes" id="UP000034680">
    <property type="component" value="Unassembled WGS sequence"/>
</dbReference>
<dbReference type="AlphaFoldDB" id="A0A0G2FX42"/>